<evidence type="ECO:0000256" key="1">
    <source>
        <dbReference type="ARBA" id="ARBA00004395"/>
    </source>
</evidence>
<dbReference type="PANTHER" id="PTHR21443:SF0">
    <property type="entry name" value="CONSERVED OLIGOMERIC GOLGI COMPLEX SUBUNIT 7"/>
    <property type="match status" value="1"/>
</dbReference>
<keyword evidence="5" id="KW-0653">Protein transport</keyword>
<dbReference type="AlphaFoldDB" id="A0AA38LUG6"/>
<dbReference type="InterPro" id="IPR019335">
    <property type="entry name" value="COG7"/>
</dbReference>
<dbReference type="Proteomes" id="UP001164286">
    <property type="component" value="Unassembled WGS sequence"/>
</dbReference>
<keyword evidence="11" id="KW-1185">Reference proteome</keyword>
<evidence type="ECO:0000256" key="4">
    <source>
        <dbReference type="ARBA" id="ARBA00022448"/>
    </source>
</evidence>
<dbReference type="GO" id="GO:0000139">
    <property type="term" value="C:Golgi membrane"/>
    <property type="evidence" value="ECO:0007669"/>
    <property type="project" value="UniProtKB-SubCell"/>
</dbReference>
<gene>
    <name evidence="10" type="ORF">MKK02DRAFT_44368</name>
</gene>
<evidence type="ECO:0000256" key="8">
    <source>
        <dbReference type="ARBA" id="ARBA00031345"/>
    </source>
</evidence>
<dbReference type="GO" id="GO:0007030">
    <property type="term" value="P:Golgi organization"/>
    <property type="evidence" value="ECO:0007669"/>
    <property type="project" value="TreeGrafter"/>
</dbReference>
<comment type="similarity">
    <text evidence="2">Belongs to the COG7 family.</text>
</comment>
<evidence type="ECO:0000256" key="2">
    <source>
        <dbReference type="ARBA" id="ARBA00005831"/>
    </source>
</evidence>
<protein>
    <recommendedName>
        <fullName evidence="3">Conserved oligomeric Golgi complex subunit 7</fullName>
    </recommendedName>
    <alternativeName>
        <fullName evidence="8">Component of oligomeric Golgi complex 7</fullName>
    </alternativeName>
</protein>
<dbReference type="GO" id="GO:0006886">
    <property type="term" value="P:intracellular protein transport"/>
    <property type="evidence" value="ECO:0007669"/>
    <property type="project" value="InterPro"/>
</dbReference>
<sequence length="825" mass="89127">MTTAINGTAVDLTSSPPLAATDSPEPVISLHTLASGLDANPLDIPSFLTSLLPPSASLSDLDTSLNDLLTRLTLLSQDTSSALEQSISDISRTVPRLNYDLQFMRESAATLQSSLDSVQGRVKRVEEAKREGEGSNAASTKSLDKLAHLDKLKTRMESARDILREAESWSTLESEITSSISSSEWEKAGARLAEAERSMVVFQSTPGEYESRKALLVSLQNGLEAALATALEQALEAADADKCARFYGVFESMGREAEFRNYYYTQRRKGVLDEWAAFEGGDGLAGFLPHFYTVLGHTLEKEVEQIGRIYPAGSGQGVLAAFIQRTLEGLSPSLQTRLGSMADAQGPTALPELIKAYKATEEVSLAIHAILDRMATEAPPLSPNTPTRATPRKRDFPRSVSDIASQRASQLLSSPEKRSNSSINPDQWESTLFESFLDLQSAYSTLERRYLLHLLRSHSSSAKRDANALSDRSVSMFSMAGDAISRCMAFTHGYGAPGLLIALGDFLASFLEGSHSVLDVQPVVVQDELDFGMDYSTEDWTAFQSGLHVLKVCRDISGRLSSFEEKLRTSLDHALDPPPPTSTPTGAVELLRQSTLNSSDLHTLISSPPRVLLPPATKALSDLTAAAQISLSSIILSPLRSALSTYPSLPVWSSQPRTARRDGLSIPTFSLSPTDTIARVSEGLLNLLRVFEVYAKDPALGHSLATLPFIPASALPPASSTPAAPELVLSTWIASLALTLLAHLTRTTLPSLPRLTTPGANQLAADLGYLGNAVRALDVEWADLERWREGAEMDESGWKAKMTAESGGEGAEVWVRIGDLRGWTA</sequence>
<comment type="subcellular location">
    <subcellularLocation>
        <location evidence="1">Golgi apparatus membrane</location>
        <topology evidence="1">Peripheral membrane protein</topology>
    </subcellularLocation>
</comment>
<accession>A0AA38LUG6</accession>
<dbReference type="GO" id="GO:0017119">
    <property type="term" value="C:Golgi transport complex"/>
    <property type="evidence" value="ECO:0007669"/>
    <property type="project" value="InterPro"/>
</dbReference>
<reference evidence="10" key="1">
    <citation type="journal article" date="2022" name="G3 (Bethesda)">
        <title>High quality genome of the basidiomycete yeast Dioszegia hungarica PDD-24b-2 isolated from cloud water.</title>
        <authorList>
            <person name="Jarrige D."/>
            <person name="Haridas S."/>
            <person name="Bleykasten-Grosshans C."/>
            <person name="Joly M."/>
            <person name="Nadalig T."/>
            <person name="Sancelme M."/>
            <person name="Vuilleumier S."/>
            <person name="Grigoriev I.V."/>
            <person name="Amato P."/>
            <person name="Bringel F."/>
        </authorList>
    </citation>
    <scope>NUCLEOTIDE SEQUENCE</scope>
    <source>
        <strain evidence="10">PDD-24b-2</strain>
    </source>
</reference>
<dbReference type="Pfam" id="PF10191">
    <property type="entry name" value="COG7"/>
    <property type="match status" value="2"/>
</dbReference>
<dbReference type="RefSeq" id="XP_052945447.1">
    <property type="nucleotide sequence ID" value="XM_053092898.1"/>
</dbReference>
<dbReference type="EMBL" id="JAKWFO010000005">
    <property type="protein sequence ID" value="KAI9635670.1"/>
    <property type="molecule type" value="Genomic_DNA"/>
</dbReference>
<evidence type="ECO:0000313" key="10">
    <source>
        <dbReference type="EMBL" id="KAI9635670.1"/>
    </source>
</evidence>
<comment type="caution">
    <text evidence="10">The sequence shown here is derived from an EMBL/GenBank/DDBJ whole genome shotgun (WGS) entry which is preliminary data.</text>
</comment>
<evidence type="ECO:0000313" key="11">
    <source>
        <dbReference type="Proteomes" id="UP001164286"/>
    </source>
</evidence>
<proteinExistence type="inferred from homology"/>
<dbReference type="PANTHER" id="PTHR21443">
    <property type="entry name" value="CONSERVED OLIGOMERIC GOLGI COMPLEX COMPONENT 7"/>
    <property type="match status" value="1"/>
</dbReference>
<evidence type="ECO:0000256" key="6">
    <source>
        <dbReference type="ARBA" id="ARBA00023034"/>
    </source>
</evidence>
<dbReference type="GeneID" id="77732103"/>
<evidence type="ECO:0000256" key="9">
    <source>
        <dbReference type="SAM" id="MobiDB-lite"/>
    </source>
</evidence>
<keyword evidence="6" id="KW-0333">Golgi apparatus</keyword>
<name>A0AA38LUG6_9TREE</name>
<organism evidence="10 11">
    <name type="scientific">Dioszegia hungarica</name>
    <dbReference type="NCBI Taxonomy" id="4972"/>
    <lineage>
        <taxon>Eukaryota</taxon>
        <taxon>Fungi</taxon>
        <taxon>Dikarya</taxon>
        <taxon>Basidiomycota</taxon>
        <taxon>Agaricomycotina</taxon>
        <taxon>Tremellomycetes</taxon>
        <taxon>Tremellales</taxon>
        <taxon>Bulleribasidiaceae</taxon>
        <taxon>Dioszegia</taxon>
    </lineage>
</organism>
<evidence type="ECO:0000256" key="5">
    <source>
        <dbReference type="ARBA" id="ARBA00022927"/>
    </source>
</evidence>
<evidence type="ECO:0000256" key="3">
    <source>
        <dbReference type="ARBA" id="ARBA00020984"/>
    </source>
</evidence>
<dbReference type="GO" id="GO:0006890">
    <property type="term" value="P:retrograde vesicle-mediated transport, Golgi to endoplasmic reticulum"/>
    <property type="evidence" value="ECO:0007669"/>
    <property type="project" value="TreeGrafter"/>
</dbReference>
<feature type="region of interest" description="Disordered" evidence="9">
    <location>
        <begin position="377"/>
        <end position="400"/>
    </location>
</feature>
<keyword evidence="4" id="KW-0813">Transport</keyword>
<keyword evidence="7" id="KW-0472">Membrane</keyword>
<evidence type="ECO:0000256" key="7">
    <source>
        <dbReference type="ARBA" id="ARBA00023136"/>
    </source>
</evidence>